<gene>
    <name evidence="2" type="ORF">XM47_18055</name>
</gene>
<dbReference type="AlphaFoldDB" id="A0A0J8GLN7"/>
<feature type="transmembrane region" description="Helical" evidence="1">
    <location>
        <begin position="40"/>
        <end position="61"/>
    </location>
</feature>
<organism evidence="2 3">
    <name type="scientific">Catenovulum maritimum</name>
    <dbReference type="NCBI Taxonomy" id="1513271"/>
    <lineage>
        <taxon>Bacteria</taxon>
        <taxon>Pseudomonadati</taxon>
        <taxon>Pseudomonadota</taxon>
        <taxon>Gammaproteobacteria</taxon>
        <taxon>Alteromonadales</taxon>
        <taxon>Alteromonadaceae</taxon>
        <taxon>Catenovulum</taxon>
    </lineage>
</organism>
<keyword evidence="1" id="KW-0812">Transmembrane</keyword>
<evidence type="ECO:0000256" key="1">
    <source>
        <dbReference type="SAM" id="Phobius"/>
    </source>
</evidence>
<evidence type="ECO:0000313" key="3">
    <source>
        <dbReference type="Proteomes" id="UP000037600"/>
    </source>
</evidence>
<protein>
    <submittedName>
        <fullName evidence="2">Uncharacterized protein</fullName>
    </submittedName>
</protein>
<reference evidence="2 3" key="1">
    <citation type="submission" date="2015-04" db="EMBL/GenBank/DDBJ databases">
        <title>Draft Genome Sequence of the Novel Agar-Digesting Marine Bacterium Q1.</title>
        <authorList>
            <person name="Li Y."/>
            <person name="Li D."/>
            <person name="Chen G."/>
            <person name="Du Z."/>
        </authorList>
    </citation>
    <scope>NUCLEOTIDE SEQUENCE [LARGE SCALE GENOMIC DNA]</scope>
    <source>
        <strain evidence="2 3">Q1</strain>
    </source>
</reference>
<keyword evidence="1" id="KW-0472">Membrane</keyword>
<comment type="caution">
    <text evidence="2">The sequence shown here is derived from an EMBL/GenBank/DDBJ whole genome shotgun (WGS) entry which is preliminary data.</text>
</comment>
<dbReference type="EMBL" id="LAZL01000044">
    <property type="protein sequence ID" value="KMT63725.1"/>
    <property type="molecule type" value="Genomic_DNA"/>
</dbReference>
<accession>A0A0J8GLN7</accession>
<proteinExistence type="predicted"/>
<keyword evidence="3" id="KW-1185">Reference proteome</keyword>
<dbReference type="Proteomes" id="UP000037600">
    <property type="component" value="Unassembled WGS sequence"/>
</dbReference>
<sequence>MSNLLFKEKLVVLVCRGASFSLLGRGWYSFLNSQTDLNHLVISTGVSITLFATGFIPKIFFIPLKSALAVIQSPY</sequence>
<evidence type="ECO:0000313" key="2">
    <source>
        <dbReference type="EMBL" id="KMT63725.1"/>
    </source>
</evidence>
<keyword evidence="1" id="KW-1133">Transmembrane helix</keyword>
<name>A0A0J8GLN7_9ALTE</name>